<proteinExistence type="predicted"/>
<evidence type="ECO:0000313" key="2">
    <source>
        <dbReference type="EMBL" id="GAA2730862.1"/>
    </source>
</evidence>
<evidence type="ECO:0000256" key="1">
    <source>
        <dbReference type="SAM" id="MobiDB-lite"/>
    </source>
</evidence>
<organism evidence="2 3">
    <name type="scientific">Pedococcus aerophilus</name>
    <dbReference type="NCBI Taxonomy" id="436356"/>
    <lineage>
        <taxon>Bacteria</taxon>
        <taxon>Bacillati</taxon>
        <taxon>Actinomycetota</taxon>
        <taxon>Actinomycetes</taxon>
        <taxon>Micrococcales</taxon>
        <taxon>Intrasporangiaceae</taxon>
        <taxon>Pedococcus</taxon>
    </lineage>
</organism>
<protein>
    <submittedName>
        <fullName evidence="2">Uncharacterized protein</fullName>
    </submittedName>
</protein>
<sequence>MASSAAKAFARVARGRAIRSSVTHALEEASFLAAARGVGDDPEGFSSGPGADDVEVMP</sequence>
<feature type="region of interest" description="Disordered" evidence="1">
    <location>
        <begin position="37"/>
        <end position="58"/>
    </location>
</feature>
<dbReference type="Proteomes" id="UP001501326">
    <property type="component" value="Unassembled WGS sequence"/>
</dbReference>
<comment type="caution">
    <text evidence="2">The sequence shown here is derived from an EMBL/GenBank/DDBJ whole genome shotgun (WGS) entry which is preliminary data.</text>
</comment>
<name>A0ABP6GUN5_9MICO</name>
<dbReference type="EMBL" id="BAAARN010000001">
    <property type="protein sequence ID" value="GAA2730862.1"/>
    <property type="molecule type" value="Genomic_DNA"/>
</dbReference>
<keyword evidence="3" id="KW-1185">Reference proteome</keyword>
<gene>
    <name evidence="2" type="ORF">GCM10009867_03200</name>
</gene>
<evidence type="ECO:0000313" key="3">
    <source>
        <dbReference type="Proteomes" id="UP001501326"/>
    </source>
</evidence>
<accession>A0ABP6GUN5</accession>
<reference evidence="3" key="1">
    <citation type="journal article" date="2019" name="Int. J. Syst. Evol. Microbiol.">
        <title>The Global Catalogue of Microorganisms (GCM) 10K type strain sequencing project: providing services to taxonomists for standard genome sequencing and annotation.</title>
        <authorList>
            <consortium name="The Broad Institute Genomics Platform"/>
            <consortium name="The Broad Institute Genome Sequencing Center for Infectious Disease"/>
            <person name="Wu L."/>
            <person name="Ma J."/>
        </authorList>
    </citation>
    <scope>NUCLEOTIDE SEQUENCE [LARGE SCALE GENOMIC DNA]</scope>
    <source>
        <strain evidence="3">JCM 16378</strain>
    </source>
</reference>